<dbReference type="GO" id="GO:0031956">
    <property type="term" value="F:medium-chain fatty acid-CoA ligase activity"/>
    <property type="evidence" value="ECO:0007669"/>
    <property type="project" value="TreeGrafter"/>
</dbReference>
<evidence type="ECO:0000313" key="4">
    <source>
        <dbReference type="Proteomes" id="UP000264006"/>
    </source>
</evidence>
<dbReference type="InterPro" id="IPR045851">
    <property type="entry name" value="AMP-bd_C_sf"/>
</dbReference>
<dbReference type="Pfam" id="PF13193">
    <property type="entry name" value="AMP-binding_C"/>
    <property type="match status" value="1"/>
</dbReference>
<dbReference type="GO" id="GO:0006631">
    <property type="term" value="P:fatty acid metabolic process"/>
    <property type="evidence" value="ECO:0007669"/>
    <property type="project" value="TreeGrafter"/>
</dbReference>
<keyword evidence="3" id="KW-0436">Ligase</keyword>
<dbReference type="Pfam" id="PF00501">
    <property type="entry name" value="AMP-binding"/>
    <property type="match status" value="1"/>
</dbReference>
<proteinExistence type="predicted"/>
<dbReference type="KEGG" id="euz:DVS28_a2970"/>
<accession>A0A346XZK2</accession>
<feature type="domain" description="AMP-dependent synthetase/ligase" evidence="1">
    <location>
        <begin position="30"/>
        <end position="368"/>
    </location>
</feature>
<name>A0A346XZK2_9ACTN</name>
<dbReference type="SUPFAM" id="SSF56801">
    <property type="entry name" value="Acetyl-CoA synthetase-like"/>
    <property type="match status" value="1"/>
</dbReference>
<dbReference type="OrthoDB" id="9803968at2"/>
<dbReference type="RefSeq" id="WP_114592108.1">
    <property type="nucleotide sequence ID" value="NZ_CP031165.1"/>
</dbReference>
<organism evidence="3 4">
    <name type="scientific">Euzebya pacifica</name>
    <dbReference type="NCBI Taxonomy" id="1608957"/>
    <lineage>
        <taxon>Bacteria</taxon>
        <taxon>Bacillati</taxon>
        <taxon>Actinomycetota</taxon>
        <taxon>Nitriliruptoria</taxon>
        <taxon>Euzebyales</taxon>
    </lineage>
</organism>
<dbReference type="EMBL" id="CP031165">
    <property type="protein sequence ID" value="AXV07649.1"/>
    <property type="molecule type" value="Genomic_DNA"/>
</dbReference>
<evidence type="ECO:0000313" key="3">
    <source>
        <dbReference type="EMBL" id="AXV07649.1"/>
    </source>
</evidence>
<dbReference type="InterPro" id="IPR000873">
    <property type="entry name" value="AMP-dep_synth/lig_dom"/>
</dbReference>
<reference evidence="3 4" key="1">
    <citation type="submission" date="2018-09" db="EMBL/GenBank/DDBJ databases">
        <title>Complete genome sequence of Euzebya sp. DY32-46 isolated from seawater of Pacific Ocean.</title>
        <authorList>
            <person name="Xu L."/>
            <person name="Wu Y.-H."/>
            <person name="Xu X.-W."/>
        </authorList>
    </citation>
    <scope>NUCLEOTIDE SEQUENCE [LARGE SCALE GENOMIC DNA]</scope>
    <source>
        <strain evidence="3 4">DY32-46</strain>
    </source>
</reference>
<gene>
    <name evidence="3" type="ORF">DVS28_a2970</name>
</gene>
<dbReference type="InterPro" id="IPR020845">
    <property type="entry name" value="AMP-binding_CS"/>
</dbReference>
<dbReference type="Gene3D" id="3.30.300.30">
    <property type="match status" value="1"/>
</dbReference>
<sequence length="518" mass="54421">MPSPALEPLAHLGTTVQAFVGRPASHDAVLRRAARRFGRRQAVVAPAGTLTYAELHAAVDSAATAVRSVADEGATIAVAMGHDLPLFLLPYVASRAGVTVLPLNTSLSPSAWRDQLDRARPEVVVADPDHIEAARTAAFGTDVAVVEAARAWTLDGTAAPESFEEADPDQTLALIATSGTTGVPKMSRVTTGGLIHAAMAYVHLLGLDGTDRSFVCLPLHYIGPLSAQTTTMPLVGGVNVIPAETTPHRAARAMATANITYVDAVPAWLGLLARSGDTAIPTWRTLIYGGAPMPQETASTLARRFPDLRLWDVWGLSETHGPATALRYDPSAPPMPGTVGRPIPGVEVRTDGDPGELLVRGANVTPGYADDAEVTDHVIVDGWLRTGDIGTVGPDGTVRLLDRAKDVIMRGGANVFSVEVEQLLASHPDVAEAAVFGVPDGLHDEAVFATVVMRSGSELDVMALRALVDDGIGRHAVPRRVTAVDVLPRNATGKIDKAALRAEALEGRRALHDPAPPR</sequence>
<dbReference type="InterPro" id="IPR025110">
    <property type="entry name" value="AMP-bd_C"/>
</dbReference>
<dbReference type="Gene3D" id="3.40.50.12780">
    <property type="entry name" value="N-terminal domain of ligase-like"/>
    <property type="match status" value="1"/>
</dbReference>
<dbReference type="AlphaFoldDB" id="A0A346XZK2"/>
<dbReference type="PANTHER" id="PTHR43201:SF32">
    <property type="entry name" value="2-SUCCINYLBENZOATE--COA LIGASE, CHLOROPLASTIC_PEROXISOMAL"/>
    <property type="match status" value="1"/>
</dbReference>
<keyword evidence="4" id="KW-1185">Reference proteome</keyword>
<evidence type="ECO:0000259" key="2">
    <source>
        <dbReference type="Pfam" id="PF13193"/>
    </source>
</evidence>
<feature type="domain" description="AMP-binding enzyme C-terminal" evidence="2">
    <location>
        <begin position="419"/>
        <end position="494"/>
    </location>
</feature>
<protein>
    <submittedName>
        <fullName evidence="3">Long-chain-fatty-acid--CoA ligase</fullName>
    </submittedName>
</protein>
<dbReference type="InterPro" id="IPR042099">
    <property type="entry name" value="ANL_N_sf"/>
</dbReference>
<dbReference type="PANTHER" id="PTHR43201">
    <property type="entry name" value="ACYL-COA SYNTHETASE"/>
    <property type="match status" value="1"/>
</dbReference>
<dbReference type="PROSITE" id="PS00455">
    <property type="entry name" value="AMP_BINDING"/>
    <property type="match status" value="1"/>
</dbReference>
<dbReference type="Proteomes" id="UP000264006">
    <property type="component" value="Chromosome"/>
</dbReference>
<evidence type="ECO:0000259" key="1">
    <source>
        <dbReference type="Pfam" id="PF00501"/>
    </source>
</evidence>